<keyword evidence="4" id="KW-1185">Reference proteome</keyword>
<dbReference type="InterPro" id="IPR036312">
    <property type="entry name" value="Bifun_inhib/LTP/seed_sf"/>
</dbReference>
<dbReference type="Gramene" id="OB10G25040.1">
    <property type="protein sequence ID" value="OB10G25040.1"/>
    <property type="gene ID" value="OB10G25040"/>
</dbReference>
<feature type="signal peptide" evidence="1">
    <location>
        <begin position="1"/>
        <end position="25"/>
    </location>
</feature>
<evidence type="ECO:0000259" key="2">
    <source>
        <dbReference type="Pfam" id="PF14547"/>
    </source>
</evidence>
<dbReference type="Pfam" id="PF14547">
    <property type="entry name" value="Hydrophob_seed"/>
    <property type="match status" value="1"/>
</dbReference>
<reference evidence="3" key="1">
    <citation type="journal article" date="2013" name="Nat. Commun.">
        <title>Whole-genome sequencing of Oryza brachyantha reveals mechanisms underlying Oryza genome evolution.</title>
        <authorList>
            <person name="Chen J."/>
            <person name="Huang Q."/>
            <person name="Gao D."/>
            <person name="Wang J."/>
            <person name="Lang Y."/>
            <person name="Liu T."/>
            <person name="Li B."/>
            <person name="Bai Z."/>
            <person name="Luis Goicoechea J."/>
            <person name="Liang C."/>
            <person name="Chen C."/>
            <person name="Zhang W."/>
            <person name="Sun S."/>
            <person name="Liao Y."/>
            <person name="Zhang X."/>
            <person name="Yang L."/>
            <person name="Song C."/>
            <person name="Wang M."/>
            <person name="Shi J."/>
            <person name="Liu G."/>
            <person name="Liu J."/>
            <person name="Zhou H."/>
            <person name="Zhou W."/>
            <person name="Yu Q."/>
            <person name="An N."/>
            <person name="Chen Y."/>
            <person name="Cai Q."/>
            <person name="Wang B."/>
            <person name="Liu B."/>
            <person name="Min J."/>
            <person name="Huang Y."/>
            <person name="Wu H."/>
            <person name="Li Z."/>
            <person name="Zhang Y."/>
            <person name="Yin Y."/>
            <person name="Song W."/>
            <person name="Jiang J."/>
            <person name="Jackson S.A."/>
            <person name="Wing R.A."/>
            <person name="Wang J."/>
            <person name="Chen M."/>
        </authorList>
    </citation>
    <scope>NUCLEOTIDE SEQUENCE [LARGE SCALE GENOMIC DNA]</scope>
    <source>
        <strain evidence="3">cv. IRGC 101232</strain>
    </source>
</reference>
<feature type="chain" id="PRO_5003774381" description="Hydrophobic seed protein domain-containing protein" evidence="1">
    <location>
        <begin position="26"/>
        <end position="89"/>
    </location>
</feature>
<dbReference type="PANTHER" id="PTHR31731">
    <property type="match status" value="1"/>
</dbReference>
<dbReference type="EnsemblPlants" id="OB10G25040.1">
    <property type="protein sequence ID" value="OB10G25040.1"/>
    <property type="gene ID" value="OB10G25040"/>
</dbReference>
<accession>J3N4Q6</accession>
<evidence type="ECO:0000256" key="1">
    <source>
        <dbReference type="SAM" id="SignalP"/>
    </source>
</evidence>
<proteinExistence type="predicted"/>
<organism evidence="3">
    <name type="scientific">Oryza brachyantha</name>
    <name type="common">malo sina</name>
    <dbReference type="NCBI Taxonomy" id="4533"/>
    <lineage>
        <taxon>Eukaryota</taxon>
        <taxon>Viridiplantae</taxon>
        <taxon>Streptophyta</taxon>
        <taxon>Embryophyta</taxon>
        <taxon>Tracheophyta</taxon>
        <taxon>Spermatophyta</taxon>
        <taxon>Magnoliopsida</taxon>
        <taxon>Liliopsida</taxon>
        <taxon>Poales</taxon>
        <taxon>Poaceae</taxon>
        <taxon>BOP clade</taxon>
        <taxon>Oryzoideae</taxon>
        <taxon>Oryzeae</taxon>
        <taxon>Oryzinae</taxon>
        <taxon>Oryza</taxon>
    </lineage>
</organism>
<evidence type="ECO:0000313" key="3">
    <source>
        <dbReference type="EnsemblPlants" id="OB10G25040.1"/>
    </source>
</evidence>
<evidence type="ECO:0000313" key="4">
    <source>
        <dbReference type="Proteomes" id="UP000006038"/>
    </source>
</evidence>
<dbReference type="AlphaFoldDB" id="J3N4Q6"/>
<dbReference type="InterPro" id="IPR027923">
    <property type="entry name" value="Hydrophob_seed_dom"/>
</dbReference>
<dbReference type="SUPFAM" id="SSF47699">
    <property type="entry name" value="Bifunctional inhibitor/lipid-transfer protein/seed storage 2S albumin"/>
    <property type="match status" value="1"/>
</dbReference>
<dbReference type="STRING" id="4533.J3N4Q6"/>
<dbReference type="CDD" id="cd01958">
    <property type="entry name" value="HPS_like"/>
    <property type="match status" value="1"/>
</dbReference>
<sequence>MASKVAPVLLLFFAVAAHGSATAAAARSGVAGAGKCCALLDGLADTDAAVCLCTAVKADVLGINLRLPLDLRVVFDECQVNYPAGFTCT</sequence>
<feature type="domain" description="Hydrophobic seed protein" evidence="2">
    <location>
        <begin position="32"/>
        <end position="88"/>
    </location>
</feature>
<protein>
    <recommendedName>
        <fullName evidence="2">Hydrophobic seed protein domain-containing protein</fullName>
    </recommendedName>
</protein>
<keyword evidence="1" id="KW-0732">Signal</keyword>
<dbReference type="OMA" id="FDECQVN"/>
<reference evidence="3" key="2">
    <citation type="submission" date="2013-04" db="UniProtKB">
        <authorList>
            <consortium name="EnsemblPlants"/>
        </authorList>
    </citation>
    <scope>IDENTIFICATION</scope>
</reference>
<dbReference type="InterPro" id="IPR051636">
    <property type="entry name" value="Plant_LTP/defense-related"/>
</dbReference>
<name>J3N4Q6_ORYBR</name>
<dbReference type="HOGENOM" id="CLU_055715_1_0_1"/>
<dbReference type="Proteomes" id="UP000006038">
    <property type="component" value="Chromosome 10"/>
</dbReference>
<dbReference type="Gene3D" id="1.10.110.10">
    <property type="entry name" value="Plant lipid-transfer and hydrophobic proteins"/>
    <property type="match status" value="1"/>
</dbReference>